<dbReference type="AlphaFoldDB" id="A0A6M3XTY9"/>
<name>A0A6M3XTY9_9ZZZZ</name>
<organism evidence="1">
    <name type="scientific">viral metagenome</name>
    <dbReference type="NCBI Taxonomy" id="1070528"/>
    <lineage>
        <taxon>unclassified sequences</taxon>
        <taxon>metagenomes</taxon>
        <taxon>organismal metagenomes</taxon>
    </lineage>
</organism>
<dbReference type="EMBL" id="MT144914">
    <property type="protein sequence ID" value="QJI01307.1"/>
    <property type="molecule type" value="Genomic_DNA"/>
</dbReference>
<gene>
    <name evidence="1" type="ORF">TM448B02463_0006</name>
</gene>
<reference evidence="1" key="1">
    <citation type="submission" date="2020-03" db="EMBL/GenBank/DDBJ databases">
        <title>The deep terrestrial virosphere.</title>
        <authorList>
            <person name="Holmfeldt K."/>
            <person name="Nilsson E."/>
            <person name="Simone D."/>
            <person name="Lopez-Fernandez M."/>
            <person name="Wu X."/>
            <person name="de Brujin I."/>
            <person name="Lundin D."/>
            <person name="Andersson A."/>
            <person name="Bertilsson S."/>
            <person name="Dopson M."/>
        </authorList>
    </citation>
    <scope>NUCLEOTIDE SEQUENCE</scope>
    <source>
        <strain evidence="1">TM448B02463</strain>
    </source>
</reference>
<accession>A0A6M3XTY9</accession>
<evidence type="ECO:0000313" key="1">
    <source>
        <dbReference type="EMBL" id="QJI01307.1"/>
    </source>
</evidence>
<protein>
    <submittedName>
        <fullName evidence="1">Uncharacterized protein</fullName>
    </submittedName>
</protein>
<proteinExistence type="predicted"/>
<sequence length="104" mass="11599">MGYPESITIVCDLCEAKGEARLGREGQYLSPPGWNSQYCPACQVASEAIERLVGLLYAIYKHEEMHPKEKQIQETLDAHRNTFMLAVSRAAKKVLGMEVQDAAD</sequence>